<keyword evidence="1" id="KW-0732">Signal</keyword>
<name>A0A3M6UGQ7_POCDA</name>
<dbReference type="AlphaFoldDB" id="A0A3M6UGQ7"/>
<organism evidence="2 3">
    <name type="scientific">Pocillopora damicornis</name>
    <name type="common">Cauliflower coral</name>
    <name type="synonym">Millepora damicornis</name>
    <dbReference type="NCBI Taxonomy" id="46731"/>
    <lineage>
        <taxon>Eukaryota</taxon>
        <taxon>Metazoa</taxon>
        <taxon>Cnidaria</taxon>
        <taxon>Anthozoa</taxon>
        <taxon>Hexacorallia</taxon>
        <taxon>Scleractinia</taxon>
        <taxon>Astrocoeniina</taxon>
        <taxon>Pocilloporidae</taxon>
        <taxon>Pocillopora</taxon>
    </lineage>
</organism>
<feature type="chain" id="PRO_5018237031" evidence="1">
    <location>
        <begin position="25"/>
        <end position="166"/>
    </location>
</feature>
<evidence type="ECO:0000313" key="2">
    <source>
        <dbReference type="EMBL" id="RMX52860.1"/>
    </source>
</evidence>
<dbReference type="EMBL" id="RCHS01001562">
    <property type="protein sequence ID" value="RMX52860.1"/>
    <property type="molecule type" value="Genomic_DNA"/>
</dbReference>
<reference evidence="2 3" key="1">
    <citation type="journal article" date="2018" name="Sci. Rep.">
        <title>Comparative analysis of the Pocillopora damicornis genome highlights role of immune system in coral evolution.</title>
        <authorList>
            <person name="Cunning R."/>
            <person name="Bay R.A."/>
            <person name="Gillette P."/>
            <person name="Baker A.C."/>
            <person name="Traylor-Knowles N."/>
        </authorList>
    </citation>
    <scope>NUCLEOTIDE SEQUENCE [LARGE SCALE GENOMIC DNA]</scope>
    <source>
        <strain evidence="2">RSMAS</strain>
        <tissue evidence="2">Whole animal</tissue>
    </source>
</reference>
<accession>A0A3M6UGQ7</accession>
<proteinExistence type="predicted"/>
<protein>
    <submittedName>
        <fullName evidence="2">Uncharacterized protein</fullName>
    </submittedName>
</protein>
<evidence type="ECO:0000256" key="1">
    <source>
        <dbReference type="SAM" id="SignalP"/>
    </source>
</evidence>
<comment type="caution">
    <text evidence="2">The sequence shown here is derived from an EMBL/GenBank/DDBJ whole genome shotgun (WGS) entry which is preliminary data.</text>
</comment>
<dbReference type="Proteomes" id="UP000275408">
    <property type="component" value="Unassembled WGS sequence"/>
</dbReference>
<gene>
    <name evidence="2" type="ORF">pdam_00011333</name>
</gene>
<keyword evidence="3" id="KW-1185">Reference proteome</keyword>
<dbReference type="OrthoDB" id="10532715at2759"/>
<evidence type="ECO:0000313" key="3">
    <source>
        <dbReference type="Proteomes" id="UP000275408"/>
    </source>
</evidence>
<sequence length="166" mass="18744">MPSFQKQNMKRFVMLLIFLAVANSFPLKNEENAALKTKVLGPRVLDACKRRILPNRPIIDTPLNHPARQSGWGSNVGWSSMDVNVGGGQKNSKRDWGTNGKRDYGMRGRYEHKNGKSIVGLDGYYQKNSGKHASCCFCCCCCRLRTVPPFRRASLSDSKKFNETRK</sequence>
<feature type="signal peptide" evidence="1">
    <location>
        <begin position="1"/>
        <end position="24"/>
    </location>
</feature>